<reference evidence="1" key="1">
    <citation type="submission" date="2018-02" db="EMBL/GenBank/DDBJ databases">
        <title>Rhizophora mucronata_Transcriptome.</title>
        <authorList>
            <person name="Meera S.P."/>
            <person name="Sreeshan A."/>
            <person name="Augustine A."/>
        </authorList>
    </citation>
    <scope>NUCLEOTIDE SEQUENCE</scope>
    <source>
        <tissue evidence="1">Leaf</tissue>
    </source>
</reference>
<evidence type="ECO:0000313" key="1">
    <source>
        <dbReference type="EMBL" id="MBX22053.1"/>
    </source>
</evidence>
<protein>
    <submittedName>
        <fullName evidence="1">Uncharacterized protein</fullName>
    </submittedName>
</protein>
<organism evidence="1">
    <name type="scientific">Rhizophora mucronata</name>
    <name type="common">Asiatic mangrove</name>
    <dbReference type="NCBI Taxonomy" id="61149"/>
    <lineage>
        <taxon>Eukaryota</taxon>
        <taxon>Viridiplantae</taxon>
        <taxon>Streptophyta</taxon>
        <taxon>Embryophyta</taxon>
        <taxon>Tracheophyta</taxon>
        <taxon>Spermatophyta</taxon>
        <taxon>Magnoliopsida</taxon>
        <taxon>eudicotyledons</taxon>
        <taxon>Gunneridae</taxon>
        <taxon>Pentapetalae</taxon>
        <taxon>rosids</taxon>
        <taxon>fabids</taxon>
        <taxon>Malpighiales</taxon>
        <taxon>Rhizophoraceae</taxon>
        <taxon>Rhizophora</taxon>
    </lineage>
</organism>
<dbReference type="AlphaFoldDB" id="A0A2P2LVU0"/>
<dbReference type="EMBL" id="GGEC01041569">
    <property type="protein sequence ID" value="MBX22053.1"/>
    <property type="molecule type" value="Transcribed_RNA"/>
</dbReference>
<accession>A0A2P2LVU0</accession>
<sequence length="21" mass="2603">MILLKLKSLRKDYYSQVFKDN</sequence>
<proteinExistence type="predicted"/>
<name>A0A2P2LVU0_RHIMU</name>